<reference evidence="2" key="1">
    <citation type="submission" date="2011-07" db="EMBL/GenBank/DDBJ databases">
        <authorList>
            <consortium name="Caenorhabditis brenneri Sequencing and Analysis Consortium"/>
            <person name="Wilson R.K."/>
        </authorList>
    </citation>
    <scope>NUCLEOTIDE SEQUENCE [LARGE SCALE GENOMIC DNA]</scope>
    <source>
        <strain evidence="2">PB2801</strain>
    </source>
</reference>
<dbReference type="EMBL" id="GL379802">
    <property type="protein sequence ID" value="EGT37440.1"/>
    <property type="molecule type" value="Genomic_DNA"/>
</dbReference>
<dbReference type="HOGENOM" id="CLU_1760403_0_0_1"/>
<sequence>MAGFLLTPDEYDNPNPSKGYNLFADAYYKKLGLKTRTEKGGQARKAWEELSDFQRGSYDRKAAELRKLYRETHPAPKRLQSPYILYFTQESKKIRNAEGKQDLKNQIKVKNPLEFTSWTHIEPTFKAGEGFPWTKIPGPDGLATMELD</sequence>
<dbReference type="Proteomes" id="UP000008068">
    <property type="component" value="Unassembled WGS sequence"/>
</dbReference>
<dbReference type="Gene3D" id="1.10.30.10">
    <property type="entry name" value="High mobility group box domain"/>
    <property type="match status" value="1"/>
</dbReference>
<accession>G0MMN6</accession>
<evidence type="ECO:0000313" key="2">
    <source>
        <dbReference type="Proteomes" id="UP000008068"/>
    </source>
</evidence>
<evidence type="ECO:0000313" key="1">
    <source>
        <dbReference type="EMBL" id="EGT37440.1"/>
    </source>
</evidence>
<gene>
    <name evidence="1" type="ORF">CAEBREN_00724</name>
</gene>
<dbReference type="SUPFAM" id="SSF47095">
    <property type="entry name" value="HMG-box"/>
    <property type="match status" value="1"/>
</dbReference>
<proteinExistence type="predicted"/>
<dbReference type="InterPro" id="IPR036910">
    <property type="entry name" value="HMG_box_dom_sf"/>
</dbReference>
<name>G0MMN6_CAEBE</name>
<dbReference type="AlphaFoldDB" id="G0MMN6"/>
<protein>
    <submittedName>
        <fullName evidence="1">Uncharacterized protein</fullName>
    </submittedName>
</protein>
<organism evidence="2">
    <name type="scientific">Caenorhabditis brenneri</name>
    <name type="common">Nematode worm</name>
    <dbReference type="NCBI Taxonomy" id="135651"/>
    <lineage>
        <taxon>Eukaryota</taxon>
        <taxon>Metazoa</taxon>
        <taxon>Ecdysozoa</taxon>
        <taxon>Nematoda</taxon>
        <taxon>Chromadorea</taxon>
        <taxon>Rhabditida</taxon>
        <taxon>Rhabditina</taxon>
        <taxon>Rhabditomorpha</taxon>
        <taxon>Rhabditoidea</taxon>
        <taxon>Rhabditidae</taxon>
        <taxon>Peloderinae</taxon>
        <taxon>Caenorhabditis</taxon>
    </lineage>
</organism>
<dbReference type="InParanoid" id="G0MMN6"/>
<keyword evidence="2" id="KW-1185">Reference proteome</keyword>